<gene>
    <name evidence="8" type="ORF">C2R22_11845</name>
</gene>
<evidence type="ECO:0000256" key="1">
    <source>
        <dbReference type="ARBA" id="ARBA00004370"/>
    </source>
</evidence>
<dbReference type="Gene3D" id="2.60.40.420">
    <property type="entry name" value="Cupredoxins - blue copper proteins"/>
    <property type="match status" value="1"/>
</dbReference>
<name>A0A2I8VK01_9EURY</name>
<dbReference type="PANTHER" id="PTHR34192">
    <property type="entry name" value="PLASTOCYANIN MAJOR ISOFORM, CHLOROPLASTIC-RELATED"/>
    <property type="match status" value="1"/>
</dbReference>
<keyword evidence="9" id="KW-1185">Reference proteome</keyword>
<sequence length="136" mass="14453">MNRRQVLRLCGGTLAATVSAGCSATGESGAVKRVSMTEDFEFDPKRFTISAGTTVRWTNDSEVGHTVTAYDDRIPPDATYFASGGFESETAARNGISGGLLDSGDAYEHTFEVPGPYEYVCVPHESSGMTGTIVVE</sequence>
<protein>
    <submittedName>
        <fullName evidence="8">Copper-binding protein</fullName>
    </submittedName>
</protein>
<evidence type="ECO:0000256" key="6">
    <source>
        <dbReference type="ARBA" id="ARBA00023136"/>
    </source>
</evidence>
<evidence type="ECO:0000259" key="7">
    <source>
        <dbReference type="Pfam" id="PF00127"/>
    </source>
</evidence>
<evidence type="ECO:0000313" key="9">
    <source>
        <dbReference type="Proteomes" id="UP000236584"/>
    </source>
</evidence>
<dbReference type="CDD" id="cd04220">
    <property type="entry name" value="Halocyanin"/>
    <property type="match status" value="1"/>
</dbReference>
<keyword evidence="6" id="KW-0472">Membrane</keyword>
<dbReference type="KEGG" id="srub:C2R22_11845"/>
<dbReference type="GeneID" id="35592794"/>
<dbReference type="GO" id="GO:0005507">
    <property type="term" value="F:copper ion binding"/>
    <property type="evidence" value="ECO:0007669"/>
    <property type="project" value="InterPro"/>
</dbReference>
<evidence type="ECO:0000256" key="5">
    <source>
        <dbReference type="ARBA" id="ARBA00023008"/>
    </source>
</evidence>
<dbReference type="PROSITE" id="PS51257">
    <property type="entry name" value="PROKAR_LIPOPROTEIN"/>
    <property type="match status" value="1"/>
</dbReference>
<keyword evidence="4" id="KW-0249">Electron transport</keyword>
<feature type="domain" description="Blue (type 1) copper" evidence="7">
    <location>
        <begin position="34"/>
        <end position="136"/>
    </location>
</feature>
<evidence type="ECO:0000313" key="8">
    <source>
        <dbReference type="EMBL" id="AUV82248.1"/>
    </source>
</evidence>
<keyword evidence="5" id="KW-0186">Copper</keyword>
<evidence type="ECO:0000256" key="2">
    <source>
        <dbReference type="ARBA" id="ARBA00022448"/>
    </source>
</evidence>
<dbReference type="AlphaFoldDB" id="A0A2I8VK01"/>
<evidence type="ECO:0000256" key="3">
    <source>
        <dbReference type="ARBA" id="ARBA00022723"/>
    </source>
</evidence>
<dbReference type="InterPro" id="IPR028871">
    <property type="entry name" value="BlueCu_1_BS"/>
</dbReference>
<dbReference type="PROSITE" id="PS00196">
    <property type="entry name" value="COPPER_BLUE"/>
    <property type="match status" value="1"/>
</dbReference>
<organism evidence="8 9">
    <name type="scientific">Salinigranum rubrum</name>
    <dbReference type="NCBI Taxonomy" id="755307"/>
    <lineage>
        <taxon>Archaea</taxon>
        <taxon>Methanobacteriati</taxon>
        <taxon>Methanobacteriota</taxon>
        <taxon>Stenosarchaea group</taxon>
        <taxon>Halobacteria</taxon>
        <taxon>Halobacteriales</taxon>
        <taxon>Haloferacaceae</taxon>
        <taxon>Salinigranum</taxon>
    </lineage>
</organism>
<reference evidence="8 9" key="1">
    <citation type="submission" date="2018-01" db="EMBL/GenBank/DDBJ databases">
        <title>Complete genome sequence of Salinigranum rubrum GX10T, an extremely halophilic archaeon isolated from a marine solar saltern.</title>
        <authorList>
            <person name="Han S."/>
        </authorList>
    </citation>
    <scope>NUCLEOTIDE SEQUENCE [LARGE SCALE GENOMIC DNA]</scope>
    <source>
        <strain evidence="8 9">GX10</strain>
    </source>
</reference>
<dbReference type="SUPFAM" id="SSF49503">
    <property type="entry name" value="Cupredoxins"/>
    <property type="match status" value="1"/>
</dbReference>
<accession>A0A2I8VK01</accession>
<dbReference type="InterPro" id="IPR000923">
    <property type="entry name" value="BlueCu_1"/>
</dbReference>
<comment type="subcellular location">
    <subcellularLocation>
        <location evidence="1">Membrane</location>
    </subcellularLocation>
</comment>
<dbReference type="InterPro" id="IPR008972">
    <property type="entry name" value="Cupredoxin"/>
</dbReference>
<keyword evidence="3" id="KW-0479">Metal-binding</keyword>
<evidence type="ECO:0000256" key="4">
    <source>
        <dbReference type="ARBA" id="ARBA00022982"/>
    </source>
</evidence>
<keyword evidence="2" id="KW-0813">Transport</keyword>
<dbReference type="RefSeq" id="WP_103425937.1">
    <property type="nucleotide sequence ID" value="NZ_CP026309.1"/>
</dbReference>
<dbReference type="EMBL" id="CP026309">
    <property type="protein sequence ID" value="AUV82248.1"/>
    <property type="molecule type" value="Genomic_DNA"/>
</dbReference>
<dbReference type="GO" id="GO:0016020">
    <property type="term" value="C:membrane"/>
    <property type="evidence" value="ECO:0007669"/>
    <property type="project" value="UniProtKB-SubCell"/>
</dbReference>
<dbReference type="PANTHER" id="PTHR34192:SF10">
    <property type="entry name" value="PLASTOCYANIN MAJOR ISOFORM, CHLOROPLASTIC-RELATED"/>
    <property type="match status" value="1"/>
</dbReference>
<dbReference type="GO" id="GO:0009055">
    <property type="term" value="F:electron transfer activity"/>
    <property type="evidence" value="ECO:0007669"/>
    <property type="project" value="InterPro"/>
</dbReference>
<dbReference type="Pfam" id="PF00127">
    <property type="entry name" value="Copper-bind"/>
    <property type="match status" value="1"/>
</dbReference>
<dbReference type="OrthoDB" id="4392at2157"/>
<dbReference type="Proteomes" id="UP000236584">
    <property type="component" value="Chromosome"/>
</dbReference>
<proteinExistence type="predicted"/>